<dbReference type="Gene3D" id="3.30.460.10">
    <property type="entry name" value="Beta Polymerase, domain 2"/>
    <property type="match status" value="1"/>
</dbReference>
<proteinExistence type="predicted"/>
<name>D6U8X0_KTERA</name>
<gene>
    <name evidence="1" type="ORF">Krac_0030</name>
</gene>
<evidence type="ECO:0000313" key="1">
    <source>
        <dbReference type="EMBL" id="EFH79578.1"/>
    </source>
</evidence>
<evidence type="ECO:0008006" key="3">
    <source>
        <dbReference type="Google" id="ProtNLM"/>
    </source>
</evidence>
<protein>
    <recommendedName>
        <fullName evidence="3">GrpB family protein</fullName>
    </recommendedName>
</protein>
<accession>D6U8X0</accession>
<comment type="caution">
    <text evidence="1">The sequence shown here is derived from an EMBL/GenBank/DDBJ whole genome shotgun (WGS) entry which is preliminary data.</text>
</comment>
<dbReference type="Proteomes" id="UP000004508">
    <property type="component" value="Unassembled WGS sequence"/>
</dbReference>
<evidence type="ECO:0000313" key="2">
    <source>
        <dbReference type="Proteomes" id="UP000004508"/>
    </source>
</evidence>
<dbReference type="RefSeq" id="WP_007923690.1">
    <property type="nucleotide sequence ID" value="NZ_ADVG01000007.1"/>
</dbReference>
<dbReference type="OrthoDB" id="9799092at2"/>
<dbReference type="eggNOG" id="COG2320">
    <property type="taxonomic scope" value="Bacteria"/>
</dbReference>
<dbReference type="EMBL" id="ADVG01000007">
    <property type="protein sequence ID" value="EFH79578.1"/>
    <property type="molecule type" value="Genomic_DNA"/>
</dbReference>
<dbReference type="InterPro" id="IPR043519">
    <property type="entry name" value="NT_sf"/>
</dbReference>
<dbReference type="PANTHER" id="PTHR34822">
    <property type="entry name" value="GRPB DOMAIN PROTEIN (AFU_ORTHOLOGUE AFUA_1G01530)"/>
    <property type="match status" value="1"/>
</dbReference>
<dbReference type="InterPro" id="IPR007344">
    <property type="entry name" value="GrpB/CoaE"/>
</dbReference>
<dbReference type="SUPFAM" id="SSF81301">
    <property type="entry name" value="Nucleotidyltransferase"/>
    <property type="match status" value="1"/>
</dbReference>
<dbReference type="AlphaFoldDB" id="D6U8X0"/>
<sequence length="187" mass="21333">MQIENRELDPIVIVPYDAHWPEQFAQLAKNLRTALGDVALRIDHIGSTSIPSLAAKPVIDIQISVADFEPLDAFRVPLERLGYVFRPENPELTKRYFRESPGQPRTHIHVRRAGSVDQQIALLFRDFLRVHADVVAQYAALKTELAQRYRTDRNAYTDAKHPFIWQVIVQADVWAQSIGWQPGPSDA</sequence>
<reference evidence="1 2" key="1">
    <citation type="journal article" date="2011" name="Stand. Genomic Sci.">
        <title>Non-contiguous finished genome sequence and contextual data of the filamentous soil bacterium Ktedonobacter racemifer type strain (SOSP1-21).</title>
        <authorList>
            <person name="Chang Y.J."/>
            <person name="Land M."/>
            <person name="Hauser L."/>
            <person name="Chertkov O."/>
            <person name="Del Rio T.G."/>
            <person name="Nolan M."/>
            <person name="Copeland A."/>
            <person name="Tice H."/>
            <person name="Cheng J.F."/>
            <person name="Lucas S."/>
            <person name="Han C."/>
            <person name="Goodwin L."/>
            <person name="Pitluck S."/>
            <person name="Ivanova N."/>
            <person name="Ovchinikova G."/>
            <person name="Pati A."/>
            <person name="Chen A."/>
            <person name="Palaniappan K."/>
            <person name="Mavromatis K."/>
            <person name="Liolios K."/>
            <person name="Brettin T."/>
            <person name="Fiebig A."/>
            <person name="Rohde M."/>
            <person name="Abt B."/>
            <person name="Goker M."/>
            <person name="Detter J.C."/>
            <person name="Woyke T."/>
            <person name="Bristow J."/>
            <person name="Eisen J.A."/>
            <person name="Markowitz V."/>
            <person name="Hugenholtz P."/>
            <person name="Kyrpides N.C."/>
            <person name="Klenk H.P."/>
            <person name="Lapidus A."/>
        </authorList>
    </citation>
    <scope>NUCLEOTIDE SEQUENCE [LARGE SCALE GENOMIC DNA]</scope>
    <source>
        <strain evidence="2">DSM 44963</strain>
    </source>
</reference>
<dbReference type="PANTHER" id="PTHR34822:SF1">
    <property type="entry name" value="GRPB FAMILY PROTEIN"/>
    <property type="match status" value="1"/>
</dbReference>
<dbReference type="InParanoid" id="D6U8X0"/>
<dbReference type="Pfam" id="PF04229">
    <property type="entry name" value="GrpB"/>
    <property type="match status" value="1"/>
</dbReference>
<keyword evidence="2" id="KW-1185">Reference proteome</keyword>
<organism evidence="1 2">
    <name type="scientific">Ktedonobacter racemifer DSM 44963</name>
    <dbReference type="NCBI Taxonomy" id="485913"/>
    <lineage>
        <taxon>Bacteria</taxon>
        <taxon>Bacillati</taxon>
        <taxon>Chloroflexota</taxon>
        <taxon>Ktedonobacteria</taxon>
        <taxon>Ktedonobacterales</taxon>
        <taxon>Ktedonobacteraceae</taxon>
        <taxon>Ktedonobacter</taxon>
    </lineage>
</organism>